<keyword evidence="2" id="KW-0378">Hydrolase</keyword>
<dbReference type="EMBL" id="AP021875">
    <property type="protein sequence ID" value="BBO75484.1"/>
    <property type="molecule type" value="Genomic_DNA"/>
</dbReference>
<dbReference type="Proteomes" id="UP000427769">
    <property type="component" value="Chromosome"/>
</dbReference>
<dbReference type="PANTHER" id="PTHR43689">
    <property type="entry name" value="HYDROLASE"/>
    <property type="match status" value="1"/>
</dbReference>
<name>A0A5K7ZAK0_9BACT</name>
<evidence type="ECO:0000313" key="2">
    <source>
        <dbReference type="EMBL" id="BBO75484.1"/>
    </source>
</evidence>
<evidence type="ECO:0000313" key="3">
    <source>
        <dbReference type="Proteomes" id="UP000427769"/>
    </source>
</evidence>
<dbReference type="InterPro" id="IPR029058">
    <property type="entry name" value="AB_hydrolase_fold"/>
</dbReference>
<dbReference type="AlphaFoldDB" id="A0A5K7ZAK0"/>
<dbReference type="KEGG" id="dwd:DSCW_29010"/>
<dbReference type="GO" id="GO:0016787">
    <property type="term" value="F:hydrolase activity"/>
    <property type="evidence" value="ECO:0007669"/>
    <property type="project" value="UniProtKB-KW"/>
</dbReference>
<keyword evidence="3" id="KW-1185">Reference proteome</keyword>
<dbReference type="Pfam" id="PF12697">
    <property type="entry name" value="Abhydrolase_6"/>
    <property type="match status" value="1"/>
</dbReference>
<proteinExistence type="predicted"/>
<dbReference type="Gene3D" id="3.40.50.1820">
    <property type="entry name" value="alpha/beta hydrolase"/>
    <property type="match status" value="1"/>
</dbReference>
<dbReference type="SUPFAM" id="SSF53474">
    <property type="entry name" value="alpha/beta-Hydrolases"/>
    <property type="match status" value="1"/>
</dbReference>
<sequence length="277" mass="30480">MVSKIKPPRRFDIHLSAGRLEAFWIGPEPEDAPTLIFLHEGLGCAALWRDIPARLVEMTGCGALVFSRLGYGGSDPCPLPRPIDFMHHEGQVVLPDVIRQCKIRHHVLIGHSDGGSIALINAGSCPAPGLAGLVTLAAHVFCESITRHSIEDARRRYLTEDLKARLAVYHGENTDCAFWGWNDVWLRPDFAHWNIEAFLPAIQVPVMAIQGEDDPYGSPAQVDAIRDGKKSAVDVRMIADCGHAPHLERGDHVLPIVRDFVRHSKLAMDSESIGMGT</sequence>
<organism evidence="2 3">
    <name type="scientific">Desulfosarcina widdelii</name>
    <dbReference type="NCBI Taxonomy" id="947919"/>
    <lineage>
        <taxon>Bacteria</taxon>
        <taxon>Pseudomonadati</taxon>
        <taxon>Thermodesulfobacteriota</taxon>
        <taxon>Desulfobacteria</taxon>
        <taxon>Desulfobacterales</taxon>
        <taxon>Desulfosarcinaceae</taxon>
        <taxon>Desulfosarcina</taxon>
    </lineage>
</organism>
<accession>A0A5K7ZAK0</accession>
<dbReference type="PANTHER" id="PTHR43689:SF8">
    <property type="entry name" value="ALPHA_BETA-HYDROLASES SUPERFAMILY PROTEIN"/>
    <property type="match status" value="1"/>
</dbReference>
<reference evidence="2 3" key="1">
    <citation type="submission" date="2019-11" db="EMBL/GenBank/DDBJ databases">
        <title>Comparative genomics of hydrocarbon-degrading Desulfosarcina strains.</title>
        <authorList>
            <person name="Watanabe M."/>
            <person name="Kojima H."/>
            <person name="Fukui M."/>
        </authorList>
    </citation>
    <scope>NUCLEOTIDE SEQUENCE [LARGE SCALE GENOMIC DNA]</scope>
    <source>
        <strain evidence="2 3">PP31</strain>
    </source>
</reference>
<protein>
    <submittedName>
        <fullName evidence="2">Hydrolase</fullName>
    </submittedName>
</protein>
<feature type="domain" description="AB hydrolase-1" evidence="1">
    <location>
        <begin position="35"/>
        <end position="250"/>
    </location>
</feature>
<dbReference type="RefSeq" id="WP_231715743.1">
    <property type="nucleotide sequence ID" value="NZ_AP021875.1"/>
</dbReference>
<evidence type="ECO:0000259" key="1">
    <source>
        <dbReference type="Pfam" id="PF12697"/>
    </source>
</evidence>
<dbReference type="InterPro" id="IPR000073">
    <property type="entry name" value="AB_hydrolase_1"/>
</dbReference>
<gene>
    <name evidence="2" type="ORF">DSCW_29010</name>
</gene>